<dbReference type="Gene3D" id="2.130.10.10">
    <property type="entry name" value="YVTN repeat-like/Quinoprotein amine dehydrogenase"/>
    <property type="match status" value="1"/>
</dbReference>
<dbReference type="SUPFAM" id="SSF50978">
    <property type="entry name" value="WD40 repeat-like"/>
    <property type="match status" value="1"/>
</dbReference>
<organism evidence="4 5">
    <name type="scientific">Armadillidium nasatum</name>
    <dbReference type="NCBI Taxonomy" id="96803"/>
    <lineage>
        <taxon>Eukaryota</taxon>
        <taxon>Metazoa</taxon>
        <taxon>Ecdysozoa</taxon>
        <taxon>Arthropoda</taxon>
        <taxon>Crustacea</taxon>
        <taxon>Multicrustacea</taxon>
        <taxon>Malacostraca</taxon>
        <taxon>Eumalacostraca</taxon>
        <taxon>Peracarida</taxon>
        <taxon>Isopoda</taxon>
        <taxon>Oniscidea</taxon>
        <taxon>Crinocheta</taxon>
        <taxon>Armadillidiidae</taxon>
        <taxon>Armadillidium</taxon>
    </lineage>
</organism>
<keyword evidence="5" id="KW-1185">Reference proteome</keyword>
<accession>A0A5N5T3U6</accession>
<evidence type="ECO:0000256" key="1">
    <source>
        <dbReference type="ARBA" id="ARBA00022574"/>
    </source>
</evidence>
<evidence type="ECO:0000313" key="4">
    <source>
        <dbReference type="EMBL" id="KAB7501042.1"/>
    </source>
</evidence>
<feature type="repeat" description="WD" evidence="3">
    <location>
        <begin position="95"/>
        <end position="136"/>
    </location>
</feature>
<evidence type="ECO:0000256" key="3">
    <source>
        <dbReference type="PROSITE-ProRule" id="PRU00221"/>
    </source>
</evidence>
<evidence type="ECO:0000256" key="2">
    <source>
        <dbReference type="ARBA" id="ARBA00022737"/>
    </source>
</evidence>
<dbReference type="SMART" id="SM00320">
    <property type="entry name" value="WD40"/>
    <property type="match status" value="4"/>
</dbReference>
<dbReference type="PANTHER" id="PTHR19850">
    <property type="entry name" value="GUANINE NUCLEOTIDE-BINDING PROTEIN BETA G PROTEIN BETA"/>
    <property type="match status" value="1"/>
</dbReference>
<dbReference type="InterPro" id="IPR015943">
    <property type="entry name" value="WD40/YVTN_repeat-like_dom_sf"/>
</dbReference>
<dbReference type="PROSITE" id="PS50082">
    <property type="entry name" value="WD_REPEATS_2"/>
    <property type="match status" value="3"/>
</dbReference>
<dbReference type="InterPro" id="IPR020472">
    <property type="entry name" value="WD40_PAC1"/>
</dbReference>
<dbReference type="GO" id="GO:0007165">
    <property type="term" value="P:signal transduction"/>
    <property type="evidence" value="ECO:0007669"/>
    <property type="project" value="InterPro"/>
</dbReference>
<dbReference type="AlphaFoldDB" id="A0A5N5T3U6"/>
<comment type="caution">
    <text evidence="4">The sequence shown here is derived from an EMBL/GenBank/DDBJ whole genome shotgun (WGS) entry which is preliminary data.</text>
</comment>
<name>A0A5N5T3U6_9CRUS</name>
<sequence length="214" mass="24254">MCFNMEAYIIKHVLKLIIHLLVLIWKRILQNKCFKMEIIQWDVKVGQKVSQYFGHAGDVVTLSIAPDQNTFITGSVDKTIKLWDLRDPKECKQTFWGHIGDVNSAFFHSSGNGFATGSEDKTSRFWDIRSDQQIAEYKAPNEKSGFSSCGLSKSGRYLMCGSDDNQIHFWDTLKTNHCGTLQGHDNRITSLTVADDGIAIATSSWDTHVRVWGF</sequence>
<dbReference type="Pfam" id="PF25391">
    <property type="entry name" value="WD40_Gbeta"/>
    <property type="match status" value="1"/>
</dbReference>
<reference evidence="4 5" key="1">
    <citation type="journal article" date="2019" name="PLoS Biol.">
        <title>Sex chromosomes control vertical transmission of feminizing Wolbachia symbionts in an isopod.</title>
        <authorList>
            <person name="Becking T."/>
            <person name="Chebbi M.A."/>
            <person name="Giraud I."/>
            <person name="Moumen B."/>
            <person name="Laverre T."/>
            <person name="Caubet Y."/>
            <person name="Peccoud J."/>
            <person name="Gilbert C."/>
            <person name="Cordaux R."/>
        </authorList>
    </citation>
    <scope>NUCLEOTIDE SEQUENCE [LARGE SCALE GENOMIC DNA]</scope>
    <source>
        <strain evidence="4">ANa2</strain>
        <tissue evidence="4">Whole body excluding digestive tract and cuticle</tissue>
    </source>
</reference>
<dbReference type="PRINTS" id="PR00320">
    <property type="entry name" value="GPROTEINBRPT"/>
</dbReference>
<dbReference type="OrthoDB" id="10255630at2759"/>
<evidence type="ECO:0000313" key="5">
    <source>
        <dbReference type="Proteomes" id="UP000326759"/>
    </source>
</evidence>
<keyword evidence="1 3" id="KW-0853">WD repeat</keyword>
<dbReference type="EMBL" id="SEYY01011918">
    <property type="protein sequence ID" value="KAB7501042.1"/>
    <property type="molecule type" value="Genomic_DNA"/>
</dbReference>
<keyword evidence="2" id="KW-0677">Repeat</keyword>
<dbReference type="InterPro" id="IPR036322">
    <property type="entry name" value="WD40_repeat_dom_sf"/>
</dbReference>
<dbReference type="Proteomes" id="UP000326759">
    <property type="component" value="Unassembled WGS sequence"/>
</dbReference>
<feature type="repeat" description="WD" evidence="3">
    <location>
        <begin position="52"/>
        <end position="93"/>
    </location>
</feature>
<feature type="repeat" description="WD" evidence="3">
    <location>
        <begin position="181"/>
        <end position="214"/>
    </location>
</feature>
<dbReference type="InterPro" id="IPR001680">
    <property type="entry name" value="WD40_rpt"/>
</dbReference>
<dbReference type="PROSITE" id="PS50294">
    <property type="entry name" value="WD_REPEATS_REGION"/>
    <property type="match status" value="3"/>
</dbReference>
<dbReference type="CDD" id="cd00200">
    <property type="entry name" value="WD40"/>
    <property type="match status" value="1"/>
</dbReference>
<dbReference type="InterPro" id="IPR016346">
    <property type="entry name" value="G-protein_beta_1-5"/>
</dbReference>
<proteinExistence type="predicted"/>
<protein>
    <submittedName>
        <fullName evidence="4">Guanine nucleotide-binding protein subunit beta-2</fullName>
    </submittedName>
</protein>
<gene>
    <name evidence="4" type="primary">Gbeta76C</name>
    <name evidence="4" type="ORF">Anas_13643</name>
</gene>